<evidence type="ECO:0000256" key="1">
    <source>
        <dbReference type="SAM" id="MobiDB-lite"/>
    </source>
</evidence>
<sequence length="201" mass="22832">MTTSPPQRLFGRRTKTLLPTTHNQLKPGGPTGVGKQSGCQRTKFKSVLNSDHPRRDLRRLNVGETIRMQPLEHGRREWAEETVHKALSSRSYDVITATGRHYRRNRRHLRPSRPSEHDTTHDRADRPERMIPPSGVPRGRTHDPETITVETNAATTQQQETAAVSQNTRPSNVVVPEDTREPGPRTTRSGRVVRPVDRLNL</sequence>
<evidence type="ECO:0000313" key="2">
    <source>
        <dbReference type="EMBL" id="KAK2176408.1"/>
    </source>
</evidence>
<gene>
    <name evidence="2" type="ORF">NP493_664g02012</name>
</gene>
<dbReference type="PANTHER" id="PTHR33244:SF3">
    <property type="entry name" value="PEPTIDASE A2 DOMAIN-CONTAINING PROTEIN"/>
    <property type="match status" value="1"/>
</dbReference>
<protein>
    <submittedName>
        <fullName evidence="2">Uncharacterized protein</fullName>
    </submittedName>
</protein>
<reference evidence="2" key="1">
    <citation type="journal article" date="2023" name="Mol. Biol. Evol.">
        <title>Third-Generation Sequencing Reveals the Adaptive Role of the Epigenome in Three Deep-Sea Polychaetes.</title>
        <authorList>
            <person name="Perez M."/>
            <person name="Aroh O."/>
            <person name="Sun Y."/>
            <person name="Lan Y."/>
            <person name="Juniper S.K."/>
            <person name="Young C.R."/>
            <person name="Angers B."/>
            <person name="Qian P.Y."/>
        </authorList>
    </citation>
    <scope>NUCLEOTIDE SEQUENCE</scope>
    <source>
        <strain evidence="2">R07B-5</strain>
    </source>
</reference>
<feature type="compositionally biased region" description="Basic and acidic residues" evidence="1">
    <location>
        <begin position="113"/>
        <end position="129"/>
    </location>
</feature>
<organism evidence="2 3">
    <name type="scientific">Ridgeia piscesae</name>
    <name type="common">Tubeworm</name>
    <dbReference type="NCBI Taxonomy" id="27915"/>
    <lineage>
        <taxon>Eukaryota</taxon>
        <taxon>Metazoa</taxon>
        <taxon>Spiralia</taxon>
        <taxon>Lophotrochozoa</taxon>
        <taxon>Annelida</taxon>
        <taxon>Polychaeta</taxon>
        <taxon>Sedentaria</taxon>
        <taxon>Canalipalpata</taxon>
        <taxon>Sabellida</taxon>
        <taxon>Siboglinidae</taxon>
        <taxon>Ridgeia</taxon>
    </lineage>
</organism>
<evidence type="ECO:0000313" key="3">
    <source>
        <dbReference type="Proteomes" id="UP001209878"/>
    </source>
</evidence>
<dbReference type="AlphaFoldDB" id="A0AAD9NPX0"/>
<feature type="region of interest" description="Disordered" evidence="1">
    <location>
        <begin position="1"/>
        <end position="39"/>
    </location>
</feature>
<keyword evidence="3" id="KW-1185">Reference proteome</keyword>
<comment type="caution">
    <text evidence="2">The sequence shown here is derived from an EMBL/GenBank/DDBJ whole genome shotgun (WGS) entry which is preliminary data.</text>
</comment>
<dbReference type="Proteomes" id="UP001209878">
    <property type="component" value="Unassembled WGS sequence"/>
</dbReference>
<name>A0AAD9NPX0_RIDPI</name>
<accession>A0AAD9NPX0</accession>
<feature type="region of interest" description="Disordered" evidence="1">
    <location>
        <begin position="98"/>
        <end position="201"/>
    </location>
</feature>
<proteinExistence type="predicted"/>
<dbReference type="PANTHER" id="PTHR33244">
    <property type="entry name" value="INTEGRASE CATALYTIC DOMAIN-CONTAINING PROTEIN-RELATED"/>
    <property type="match status" value="1"/>
</dbReference>
<feature type="compositionally biased region" description="Low complexity" evidence="1">
    <location>
        <begin position="148"/>
        <end position="166"/>
    </location>
</feature>
<dbReference type="EMBL" id="JAODUO010000664">
    <property type="protein sequence ID" value="KAK2176408.1"/>
    <property type="molecule type" value="Genomic_DNA"/>
</dbReference>
<feature type="compositionally biased region" description="Basic residues" evidence="1">
    <location>
        <begin position="100"/>
        <end position="111"/>
    </location>
</feature>